<dbReference type="Pfam" id="PF07730">
    <property type="entry name" value="HisKA_3"/>
    <property type="match status" value="1"/>
</dbReference>
<evidence type="ECO:0000256" key="7">
    <source>
        <dbReference type="ARBA" id="ARBA00022840"/>
    </source>
</evidence>
<dbReference type="OrthoDB" id="9778366at2"/>
<evidence type="ECO:0000256" key="6">
    <source>
        <dbReference type="ARBA" id="ARBA00022777"/>
    </source>
</evidence>
<keyword evidence="10" id="KW-0812">Transmembrane</keyword>
<keyword evidence="10" id="KW-0472">Membrane</keyword>
<feature type="coiled-coil region" evidence="9">
    <location>
        <begin position="409"/>
        <end position="436"/>
    </location>
</feature>
<dbReference type="Gene3D" id="3.30.565.10">
    <property type="entry name" value="Histidine kinase-like ATPase, C-terminal domain"/>
    <property type="match status" value="1"/>
</dbReference>
<dbReference type="InterPro" id="IPR011990">
    <property type="entry name" value="TPR-like_helical_dom_sf"/>
</dbReference>
<keyword evidence="4 13" id="KW-0808">Transferase</keyword>
<dbReference type="GO" id="GO:0000155">
    <property type="term" value="F:phosphorelay sensor kinase activity"/>
    <property type="evidence" value="ECO:0007669"/>
    <property type="project" value="InterPro"/>
</dbReference>
<keyword evidence="10" id="KW-1133">Transmembrane helix</keyword>
<evidence type="ECO:0000256" key="11">
    <source>
        <dbReference type="SAM" id="SignalP"/>
    </source>
</evidence>
<feature type="signal peptide" evidence="11">
    <location>
        <begin position="1"/>
        <end position="19"/>
    </location>
</feature>
<evidence type="ECO:0000313" key="13">
    <source>
        <dbReference type="EMBL" id="SCQ18113.1"/>
    </source>
</evidence>
<dbReference type="CDD" id="cd16917">
    <property type="entry name" value="HATPase_UhpB-NarQ-NarX-like"/>
    <property type="match status" value="1"/>
</dbReference>
<reference evidence="13 14" key="1">
    <citation type="submission" date="2016-09" db="EMBL/GenBank/DDBJ databases">
        <authorList>
            <person name="Capua I."/>
            <person name="De Benedictis P."/>
            <person name="Joannis T."/>
            <person name="Lombin L.H."/>
            <person name="Cattoli G."/>
        </authorList>
    </citation>
    <scope>NUCLEOTIDE SEQUENCE [LARGE SCALE GENOMIC DNA]</scope>
    <source>
        <strain evidence="13 14">UB20</strain>
    </source>
</reference>
<dbReference type="InterPro" id="IPR005467">
    <property type="entry name" value="His_kinase_dom"/>
</dbReference>
<name>A0A1D3UDB3_TANFO</name>
<dbReference type="InterPro" id="IPR011712">
    <property type="entry name" value="Sig_transdc_His_kin_sub3_dim/P"/>
</dbReference>
<feature type="domain" description="Histidine kinase" evidence="12">
    <location>
        <begin position="549"/>
        <end position="636"/>
    </location>
</feature>
<dbReference type="PANTHER" id="PTHR24421:SF10">
    <property type="entry name" value="NITRATE_NITRITE SENSOR PROTEIN NARQ"/>
    <property type="match status" value="1"/>
</dbReference>
<dbReference type="GO" id="GO:0016020">
    <property type="term" value="C:membrane"/>
    <property type="evidence" value="ECO:0007669"/>
    <property type="project" value="InterPro"/>
</dbReference>
<dbReference type="InterPro" id="IPR036890">
    <property type="entry name" value="HATPase_C_sf"/>
</dbReference>
<dbReference type="Pfam" id="PF02518">
    <property type="entry name" value="HATPase_c"/>
    <property type="match status" value="1"/>
</dbReference>
<dbReference type="AlphaFoldDB" id="A0A1D3UDB3"/>
<evidence type="ECO:0000313" key="14">
    <source>
        <dbReference type="Proteomes" id="UP000182057"/>
    </source>
</evidence>
<dbReference type="RefSeq" id="WP_074449315.1">
    <property type="nucleotide sequence ID" value="NZ_FMMM01000016.1"/>
</dbReference>
<evidence type="ECO:0000256" key="9">
    <source>
        <dbReference type="SAM" id="Coils"/>
    </source>
</evidence>
<keyword evidence="8" id="KW-0902">Two-component regulatory system</keyword>
<dbReference type="Proteomes" id="UP000182057">
    <property type="component" value="Unassembled WGS sequence"/>
</dbReference>
<evidence type="ECO:0000256" key="4">
    <source>
        <dbReference type="ARBA" id="ARBA00022679"/>
    </source>
</evidence>
<keyword evidence="11" id="KW-0732">Signal</keyword>
<dbReference type="EC" id="2.7.13.3" evidence="2"/>
<evidence type="ECO:0000259" key="12">
    <source>
        <dbReference type="PROSITE" id="PS50109"/>
    </source>
</evidence>
<dbReference type="Gene3D" id="1.20.5.1930">
    <property type="match status" value="1"/>
</dbReference>
<dbReference type="PANTHER" id="PTHR24421">
    <property type="entry name" value="NITRATE/NITRITE SENSOR PROTEIN NARX-RELATED"/>
    <property type="match status" value="1"/>
</dbReference>
<dbReference type="SUPFAM" id="SSF55874">
    <property type="entry name" value="ATPase domain of HSP90 chaperone/DNA topoisomerase II/histidine kinase"/>
    <property type="match status" value="1"/>
</dbReference>
<evidence type="ECO:0000256" key="8">
    <source>
        <dbReference type="ARBA" id="ARBA00023012"/>
    </source>
</evidence>
<evidence type="ECO:0000256" key="10">
    <source>
        <dbReference type="SAM" id="Phobius"/>
    </source>
</evidence>
<dbReference type="EMBL" id="FMMM01000016">
    <property type="protein sequence ID" value="SCQ18113.1"/>
    <property type="molecule type" value="Genomic_DNA"/>
</dbReference>
<evidence type="ECO:0000256" key="5">
    <source>
        <dbReference type="ARBA" id="ARBA00022741"/>
    </source>
</evidence>
<dbReference type="SUPFAM" id="SSF48452">
    <property type="entry name" value="TPR-like"/>
    <property type="match status" value="2"/>
</dbReference>
<evidence type="ECO:0000256" key="3">
    <source>
        <dbReference type="ARBA" id="ARBA00022553"/>
    </source>
</evidence>
<dbReference type="SMART" id="SM00028">
    <property type="entry name" value="TPR"/>
    <property type="match status" value="5"/>
</dbReference>
<proteinExistence type="predicted"/>
<gene>
    <name evidence="13" type="primary">liaS_1</name>
    <name evidence="13" type="ORF">TFUB20_00239</name>
</gene>
<organism evidence="13 14">
    <name type="scientific">Tannerella forsythia</name>
    <name type="common">Bacteroides forsythus</name>
    <dbReference type="NCBI Taxonomy" id="28112"/>
    <lineage>
        <taxon>Bacteria</taxon>
        <taxon>Pseudomonadati</taxon>
        <taxon>Bacteroidota</taxon>
        <taxon>Bacteroidia</taxon>
        <taxon>Bacteroidales</taxon>
        <taxon>Tannerellaceae</taxon>
        <taxon>Tannerella</taxon>
    </lineage>
</organism>
<dbReference type="SMART" id="SM00387">
    <property type="entry name" value="HATPase_c"/>
    <property type="match status" value="1"/>
</dbReference>
<dbReference type="InterPro" id="IPR003594">
    <property type="entry name" value="HATPase_dom"/>
</dbReference>
<feature type="chain" id="PRO_5008922232" description="histidine kinase" evidence="11">
    <location>
        <begin position="20"/>
        <end position="636"/>
    </location>
</feature>
<feature type="transmembrane region" description="Helical" evidence="10">
    <location>
        <begin position="385"/>
        <end position="407"/>
    </location>
</feature>
<sequence precursor="true">MKRTAAILLLALVALSAFAEEKNRYADSLLHIVQTKRMTDLERAKLYADITESYCAHDMPNTFKYGTMGLEAALRCDDKALIFRFYNYIGSTYTYRCSYDTAKVYLDLQVAAAESSGNKKLVQKAWQAAGNFYARQGQFILAVESYLNILKYFDGDESSRDYIIAHGNIGECYRRMGNPKRALHYLERERVLAEQYGEPTGIGQSYRELGYVYLALGDADKALECMLKVKPKERSAPVNYADLCEALVKAYLMKGKYQEALACAAECKYAAQWLGDPYIHTLTWNIYADIYRAQGRYDECRTAALKAWSIDSVSINTAPVSAFNIAFASAMLGRRDEAARFFGLYDRMMNERTDRNYHEALSQMEVVYETEKKQQQIASLEKERGFYIVMGVSGALIFLLVFGLLFYRHRLNRGKRELAERKVKQLEQEKQLVATLALLDGETAERTRLARDLHDGLGSMLSVIKLHLHGIRNFSTLTEADTERLAKARVMLDELAVELRRVAHNLMPESLSHCGLKVALEDFCRSIPIADFRFFGEDTHLDNRLEVLIYRCAYELVNNAMKHAEASRINVQLTVDARLVSLSVQDDGRGFDPDTVTYGAGFTNIRNRISAYNGKISVYSSPGAGTEVTIEIELAS</sequence>
<accession>A0A1D3UDB3</accession>
<dbReference type="GO" id="GO:0005524">
    <property type="term" value="F:ATP binding"/>
    <property type="evidence" value="ECO:0007669"/>
    <property type="project" value="UniProtKB-KW"/>
</dbReference>
<dbReference type="Pfam" id="PF13424">
    <property type="entry name" value="TPR_12"/>
    <property type="match status" value="1"/>
</dbReference>
<comment type="catalytic activity">
    <reaction evidence="1">
        <text>ATP + protein L-histidine = ADP + protein N-phospho-L-histidine.</text>
        <dbReference type="EC" id="2.7.13.3"/>
    </reaction>
</comment>
<dbReference type="InterPro" id="IPR050482">
    <property type="entry name" value="Sensor_HK_TwoCompSys"/>
</dbReference>
<keyword evidence="7" id="KW-0067">ATP-binding</keyword>
<evidence type="ECO:0000256" key="1">
    <source>
        <dbReference type="ARBA" id="ARBA00000085"/>
    </source>
</evidence>
<dbReference type="Gene3D" id="1.25.40.10">
    <property type="entry name" value="Tetratricopeptide repeat domain"/>
    <property type="match status" value="2"/>
</dbReference>
<dbReference type="InterPro" id="IPR019734">
    <property type="entry name" value="TPR_rpt"/>
</dbReference>
<keyword evidence="5" id="KW-0547">Nucleotide-binding</keyword>
<keyword evidence="6 13" id="KW-0418">Kinase</keyword>
<evidence type="ECO:0000256" key="2">
    <source>
        <dbReference type="ARBA" id="ARBA00012438"/>
    </source>
</evidence>
<dbReference type="GO" id="GO:0046983">
    <property type="term" value="F:protein dimerization activity"/>
    <property type="evidence" value="ECO:0007669"/>
    <property type="project" value="InterPro"/>
</dbReference>
<dbReference type="PROSITE" id="PS50109">
    <property type="entry name" value="HIS_KIN"/>
    <property type="match status" value="1"/>
</dbReference>
<keyword evidence="3" id="KW-0597">Phosphoprotein</keyword>
<protein>
    <recommendedName>
        <fullName evidence="2">histidine kinase</fullName>
        <ecNumber evidence="2">2.7.13.3</ecNumber>
    </recommendedName>
</protein>
<keyword evidence="9" id="KW-0175">Coiled coil</keyword>